<evidence type="ECO:0000313" key="2">
    <source>
        <dbReference type="EMBL" id="AHI52664.1"/>
    </source>
</evidence>
<dbReference type="HOGENOM" id="CLU_1474287_0_0_14"/>
<proteinExistence type="predicted"/>
<protein>
    <submittedName>
        <fullName evidence="2">Putative dnad-like replication protein</fullName>
    </submittedName>
</protein>
<gene>
    <name evidence="2" type="ORF">SCULI_v1c03230</name>
</gene>
<keyword evidence="3" id="KW-1185">Reference proteome</keyword>
<accession>W6AG28</accession>
<dbReference type="Proteomes" id="UP000019267">
    <property type="component" value="Chromosome"/>
</dbReference>
<dbReference type="SUPFAM" id="SSF46785">
    <property type="entry name" value="Winged helix' DNA-binding domain"/>
    <property type="match status" value="1"/>
</dbReference>
<reference evidence="2 3" key="1">
    <citation type="journal article" date="2014" name="Genome Biol. Evol.">
        <title>Molecular evolution of the substrate utilization strategies and putative virulence factors in mosquito-associated Spiroplasma species.</title>
        <authorList>
            <person name="Chang T.H."/>
            <person name="Lo W.S."/>
            <person name="Ku C."/>
            <person name="Chen L.L."/>
            <person name="Kuo C.H."/>
        </authorList>
    </citation>
    <scope>NUCLEOTIDE SEQUENCE [LARGE SCALE GENOMIC DNA]</scope>
    <source>
        <strain evidence="2">AES-1</strain>
    </source>
</reference>
<feature type="domain" description="DnaD N-terminal" evidence="1">
    <location>
        <begin position="15"/>
        <end position="105"/>
    </location>
</feature>
<dbReference type="InterPro" id="IPR030892">
    <property type="entry name" value="DnaD_Mollicutes"/>
</dbReference>
<dbReference type="PATRIC" id="fig|1276246.3.peg.322"/>
<dbReference type="NCBIfam" id="TIGR04548">
    <property type="entry name" value="DnaD_Mollicutes"/>
    <property type="match status" value="1"/>
</dbReference>
<evidence type="ECO:0000313" key="3">
    <source>
        <dbReference type="Proteomes" id="UP000019267"/>
    </source>
</evidence>
<evidence type="ECO:0000259" key="1">
    <source>
        <dbReference type="Pfam" id="PF21984"/>
    </source>
</evidence>
<dbReference type="Pfam" id="PF21984">
    <property type="entry name" value="DnaD_N"/>
    <property type="match status" value="1"/>
</dbReference>
<dbReference type="OrthoDB" id="399088at2"/>
<dbReference type="EMBL" id="CP006681">
    <property type="protein sequence ID" value="AHI52664.1"/>
    <property type="molecule type" value="Genomic_DNA"/>
</dbReference>
<sequence>MFDLLKTGIINKRTLLILNYAKLDINENQLAIILIIMELSNEEQKNFTASHIAQYMSIDKEAVEQEISKLLVSHLIKLEQNGKKTVLDLMPLFARLTVILEEENSKLITDNNYEFIEQMLKVKMTTDMIEEIDSYMKKGLSKPKIMSLMIENDVKAYDQLIKHLKSYIKNNEIKITRYNWLND</sequence>
<dbReference type="InterPro" id="IPR053843">
    <property type="entry name" value="DnaD_N"/>
</dbReference>
<dbReference type="AlphaFoldDB" id="W6AG28"/>
<dbReference type="InterPro" id="IPR036388">
    <property type="entry name" value="WH-like_DNA-bd_sf"/>
</dbReference>
<organism evidence="2 3">
    <name type="scientific">Spiroplasma culicicola AES-1</name>
    <dbReference type="NCBI Taxonomy" id="1276246"/>
    <lineage>
        <taxon>Bacteria</taxon>
        <taxon>Bacillati</taxon>
        <taxon>Mycoplasmatota</taxon>
        <taxon>Mollicutes</taxon>
        <taxon>Entomoplasmatales</taxon>
        <taxon>Spiroplasmataceae</taxon>
        <taxon>Spiroplasma</taxon>
    </lineage>
</organism>
<dbReference type="STRING" id="1276246.SCULI_v1c03230"/>
<dbReference type="Gene3D" id="1.10.10.10">
    <property type="entry name" value="Winged helix-like DNA-binding domain superfamily/Winged helix DNA-binding domain"/>
    <property type="match status" value="1"/>
</dbReference>
<dbReference type="RefSeq" id="WP_025362905.1">
    <property type="nucleotide sequence ID" value="NZ_CP006681.1"/>
</dbReference>
<name>W6AG28_9MOLU</name>
<dbReference type="KEGG" id="scq:SCULI_v1c03230"/>
<dbReference type="InterPro" id="IPR036390">
    <property type="entry name" value="WH_DNA-bd_sf"/>
</dbReference>